<evidence type="ECO:0000313" key="1">
    <source>
        <dbReference type="EMBL" id="DAF59762.1"/>
    </source>
</evidence>
<proteinExistence type="predicted"/>
<protein>
    <submittedName>
        <fullName evidence="1">Putative head-tail adaptor</fullName>
    </submittedName>
</protein>
<dbReference type="EMBL" id="BK032776">
    <property type="protein sequence ID" value="DAF59762.1"/>
    <property type="molecule type" value="Genomic_DNA"/>
</dbReference>
<accession>A0A8S5TAI5</accession>
<organism evidence="1">
    <name type="scientific">virus sp. ctllZ17</name>
    <dbReference type="NCBI Taxonomy" id="2827996"/>
    <lineage>
        <taxon>Viruses</taxon>
    </lineage>
</organism>
<reference evidence="1" key="1">
    <citation type="journal article" date="2021" name="Proc. Natl. Acad. Sci. U.S.A.">
        <title>A Catalog of Tens of Thousands of Viruses from Human Metagenomes Reveals Hidden Associations with Chronic Diseases.</title>
        <authorList>
            <person name="Tisza M.J."/>
            <person name="Buck C.B."/>
        </authorList>
    </citation>
    <scope>NUCLEOTIDE SEQUENCE</scope>
    <source>
        <strain evidence="1">CtllZ17</strain>
    </source>
</reference>
<name>A0A8S5TAI5_9VIRU</name>
<sequence length="111" mass="12412">MLFPDSAKKAIKSTFYDKTVEVFEVRKDFDEEGGLVESTSKKGEFKANVNYSELGKVFEDLGAKLNASVAITAETSVKIEIGDKMRIDGRDFETVEVKRFDSHTLILGKIL</sequence>